<evidence type="ECO:0000313" key="2">
    <source>
        <dbReference type="Proteomes" id="UP000239297"/>
    </source>
</evidence>
<name>A0A2S5IV01_9MICC</name>
<sequence length="301" mass="33305">MTLLDIRRGASMRLEVESVRPVPPVASFLFSEAINHLRAALDNVIWHLVSKANPRLSPSAQRAVSMPIFDHDNREGFDKWAGRMKSAKITAFSSNARLGQAVRKLQPFEDGPSKVGSVSKRFAAVSGHDVELAHPLLLLQAYSNADKHRTVQIAAARSFVSDDRTPLGAQDRRHRPLRVGDVLLRGRVGEVVGVETQTAAMIRRPEPFTEWASPVQELNKLRQYLSEVAIPTLLTGLVLPSGLPPHIGLGDTGQTLRERIISGGAADAVRRLDEPTRERMRKAEARPIQRPRIVIEDEVQS</sequence>
<gene>
    <name evidence="1" type="ORF">C4K88_15420</name>
</gene>
<protein>
    <submittedName>
        <fullName evidence="1">Uncharacterized protein</fullName>
    </submittedName>
</protein>
<dbReference type="OrthoDB" id="4554004at2"/>
<organism evidence="1 2">
    <name type="scientific">Arthrobacter pityocampae</name>
    <dbReference type="NCBI Taxonomy" id="547334"/>
    <lineage>
        <taxon>Bacteria</taxon>
        <taxon>Bacillati</taxon>
        <taxon>Actinomycetota</taxon>
        <taxon>Actinomycetes</taxon>
        <taxon>Micrococcales</taxon>
        <taxon>Micrococcaceae</taxon>
        <taxon>Arthrobacter</taxon>
    </lineage>
</organism>
<comment type="caution">
    <text evidence="1">The sequence shown here is derived from an EMBL/GenBank/DDBJ whole genome shotgun (WGS) entry which is preliminary data.</text>
</comment>
<dbReference type="AlphaFoldDB" id="A0A2S5IV01"/>
<proteinExistence type="predicted"/>
<reference evidence="1 2" key="1">
    <citation type="journal article" date="2014" name="Int. J. Syst. Evol. Microbiol.">
        <title>Arthrobacter pityocampae sp. nov., isolated from Thaumetopoea pityocampa (Lep., Thaumetopoeidae).</title>
        <authorList>
            <person name="Ince I.A."/>
            <person name="Demirbag Z."/>
            <person name="Kati H."/>
        </authorList>
    </citation>
    <scope>NUCLEOTIDE SEQUENCE [LARGE SCALE GENOMIC DNA]</scope>
    <source>
        <strain evidence="1 2">Tp2</strain>
    </source>
</reference>
<accession>A0A2S5IV01</accession>
<dbReference type="EMBL" id="PRKW01000006">
    <property type="protein sequence ID" value="PPB48370.1"/>
    <property type="molecule type" value="Genomic_DNA"/>
</dbReference>
<evidence type="ECO:0000313" key="1">
    <source>
        <dbReference type="EMBL" id="PPB48370.1"/>
    </source>
</evidence>
<dbReference type="Proteomes" id="UP000239297">
    <property type="component" value="Unassembled WGS sequence"/>
</dbReference>
<keyword evidence="2" id="KW-1185">Reference proteome</keyword>